<feature type="transmembrane region" description="Helical" evidence="6">
    <location>
        <begin position="32"/>
        <end position="52"/>
    </location>
</feature>
<keyword evidence="3 6" id="KW-0812">Transmembrane</keyword>
<proteinExistence type="predicted"/>
<evidence type="ECO:0000256" key="1">
    <source>
        <dbReference type="ARBA" id="ARBA00004651"/>
    </source>
</evidence>
<evidence type="ECO:0000256" key="6">
    <source>
        <dbReference type="SAM" id="Phobius"/>
    </source>
</evidence>
<name>A0A4R3YYM2_9GAMM</name>
<accession>A0A4R3YYM2</accession>
<evidence type="ECO:0000256" key="3">
    <source>
        <dbReference type="ARBA" id="ARBA00022692"/>
    </source>
</evidence>
<feature type="transmembrane region" description="Helical" evidence="6">
    <location>
        <begin position="226"/>
        <end position="247"/>
    </location>
</feature>
<dbReference type="AlphaFoldDB" id="A0A4R3YYM2"/>
<organism evidence="8 9">
    <name type="scientific">Biostraticola tofi</name>
    <dbReference type="NCBI Taxonomy" id="466109"/>
    <lineage>
        <taxon>Bacteria</taxon>
        <taxon>Pseudomonadati</taxon>
        <taxon>Pseudomonadota</taxon>
        <taxon>Gammaproteobacteria</taxon>
        <taxon>Enterobacterales</taxon>
        <taxon>Bruguierivoracaceae</taxon>
        <taxon>Biostraticola</taxon>
    </lineage>
</organism>
<keyword evidence="5 6" id="KW-0472">Membrane</keyword>
<evidence type="ECO:0000259" key="7">
    <source>
        <dbReference type="Pfam" id="PF00892"/>
    </source>
</evidence>
<dbReference type="Pfam" id="PF00892">
    <property type="entry name" value="EamA"/>
    <property type="match status" value="1"/>
</dbReference>
<evidence type="ECO:0000256" key="2">
    <source>
        <dbReference type="ARBA" id="ARBA00022475"/>
    </source>
</evidence>
<feature type="transmembrane region" description="Helical" evidence="6">
    <location>
        <begin position="253"/>
        <end position="272"/>
    </location>
</feature>
<feature type="transmembrane region" description="Helical" evidence="6">
    <location>
        <begin position="86"/>
        <end position="106"/>
    </location>
</feature>
<keyword evidence="4 6" id="KW-1133">Transmembrane helix</keyword>
<sequence length="285" mass="30689">MHALNGCLLALLAITLSQMGSALSLTLVGSLGIAMTAWLRLVISAVVILTVLRWRKIAITLTGEILILAVSVAGMAFLFIKSLTFIPLPAATALQFIGPCVLSFITAAKALEYLFSLFALAGMALVTLDLAAIPLAWQGICCALLSGGFWALYIIVSKKAGKRHDGFNCLSMAIVWASCGMTPFMMSHFSLPSLGELLMAVLAACCLPLLPYFLEMSALRRINTYTFSLITSLEPCVSVAISFLLLGHHSTRMQLFGTGLIVIACGSASFFAHHNERRRHRPPVR</sequence>
<keyword evidence="9" id="KW-1185">Reference proteome</keyword>
<dbReference type="EMBL" id="SMCR01000003">
    <property type="protein sequence ID" value="TCV98335.1"/>
    <property type="molecule type" value="Genomic_DNA"/>
</dbReference>
<dbReference type="InterPro" id="IPR000620">
    <property type="entry name" value="EamA_dom"/>
</dbReference>
<dbReference type="Proteomes" id="UP000295719">
    <property type="component" value="Unassembled WGS sequence"/>
</dbReference>
<evidence type="ECO:0000256" key="4">
    <source>
        <dbReference type="ARBA" id="ARBA00022989"/>
    </source>
</evidence>
<gene>
    <name evidence="8" type="ORF">EDC52_103427</name>
</gene>
<feature type="domain" description="EamA" evidence="7">
    <location>
        <begin position="138"/>
        <end position="265"/>
    </location>
</feature>
<dbReference type="RefSeq" id="WP_131865076.1">
    <property type="nucleotide sequence ID" value="NZ_SMCR01000003.1"/>
</dbReference>
<dbReference type="GO" id="GO:0016020">
    <property type="term" value="C:membrane"/>
    <property type="evidence" value="ECO:0007669"/>
    <property type="project" value="InterPro"/>
</dbReference>
<feature type="transmembrane region" description="Helical" evidence="6">
    <location>
        <begin position="137"/>
        <end position="155"/>
    </location>
</feature>
<evidence type="ECO:0000313" key="8">
    <source>
        <dbReference type="EMBL" id="TCV98335.1"/>
    </source>
</evidence>
<feature type="transmembrane region" description="Helical" evidence="6">
    <location>
        <begin position="59"/>
        <end position="80"/>
    </location>
</feature>
<reference evidence="8 9" key="1">
    <citation type="submission" date="2019-03" db="EMBL/GenBank/DDBJ databases">
        <title>Genomic Encyclopedia of Type Strains, Phase IV (KMG-IV): sequencing the most valuable type-strain genomes for metagenomic binning, comparative biology and taxonomic classification.</title>
        <authorList>
            <person name="Goeker M."/>
        </authorList>
    </citation>
    <scope>NUCLEOTIDE SEQUENCE [LARGE SCALE GENOMIC DNA]</scope>
    <source>
        <strain evidence="8 9">DSM 19580</strain>
    </source>
</reference>
<evidence type="ECO:0000256" key="5">
    <source>
        <dbReference type="ARBA" id="ARBA00023136"/>
    </source>
</evidence>
<keyword evidence="2" id="KW-1003">Cell membrane</keyword>
<evidence type="ECO:0000313" key="9">
    <source>
        <dbReference type="Proteomes" id="UP000295719"/>
    </source>
</evidence>
<comment type="caution">
    <text evidence="8">The sequence shown here is derived from an EMBL/GenBank/DDBJ whole genome shotgun (WGS) entry which is preliminary data.</text>
</comment>
<dbReference type="SUPFAM" id="SSF103481">
    <property type="entry name" value="Multidrug resistance efflux transporter EmrE"/>
    <property type="match status" value="1"/>
</dbReference>
<dbReference type="OrthoDB" id="9815120at2"/>
<feature type="transmembrane region" description="Helical" evidence="6">
    <location>
        <begin position="113"/>
        <end position="131"/>
    </location>
</feature>
<feature type="transmembrane region" description="Helical" evidence="6">
    <location>
        <begin position="167"/>
        <end position="185"/>
    </location>
</feature>
<dbReference type="InterPro" id="IPR037185">
    <property type="entry name" value="EmrE-like"/>
</dbReference>
<feature type="transmembrane region" description="Helical" evidence="6">
    <location>
        <begin position="197"/>
        <end position="214"/>
    </location>
</feature>
<protein>
    <submittedName>
        <fullName evidence="8">Inner membrane transporter RhtA</fullName>
    </submittedName>
</protein>
<comment type="subcellular location">
    <subcellularLocation>
        <location evidence="1">Cell membrane</location>
        <topology evidence="1">Multi-pass membrane protein</topology>
    </subcellularLocation>
</comment>